<dbReference type="PANTHER" id="PTHR30472:SF25">
    <property type="entry name" value="ABC TRANSPORTER PERMEASE PROTEIN MJ0876-RELATED"/>
    <property type="match status" value="1"/>
</dbReference>
<dbReference type="InterPro" id="IPR037294">
    <property type="entry name" value="ABC_BtuC-like"/>
</dbReference>
<comment type="similarity">
    <text evidence="2">Belongs to the binding-protein-dependent transport system permease family. FecCD subfamily.</text>
</comment>
<keyword evidence="5 8" id="KW-0812">Transmembrane</keyword>
<evidence type="ECO:0000256" key="8">
    <source>
        <dbReference type="SAM" id="Phobius"/>
    </source>
</evidence>
<dbReference type="FunFam" id="1.10.3470.10:FF:000001">
    <property type="entry name" value="Vitamin B12 ABC transporter permease BtuC"/>
    <property type="match status" value="1"/>
</dbReference>
<protein>
    <submittedName>
        <fullName evidence="9">Cobalamin import system permease BtuC</fullName>
    </submittedName>
</protein>
<dbReference type="GO" id="GO:0022857">
    <property type="term" value="F:transmembrane transporter activity"/>
    <property type="evidence" value="ECO:0007669"/>
    <property type="project" value="InterPro"/>
</dbReference>
<keyword evidence="7 8" id="KW-0472">Membrane</keyword>
<reference evidence="9" key="1">
    <citation type="submission" date="2022-03" db="EMBL/GenBank/DDBJ databases">
        <title>Complete genome sequence of Caldinitratiruptor microaerophilus.</title>
        <authorList>
            <person name="Mukaiyama R."/>
            <person name="Nishiyama T."/>
            <person name="Ueda K."/>
        </authorList>
    </citation>
    <scope>NUCLEOTIDE SEQUENCE</scope>
    <source>
        <strain evidence="9">JCM 16183</strain>
    </source>
</reference>
<feature type="transmembrane region" description="Helical" evidence="8">
    <location>
        <begin position="183"/>
        <end position="204"/>
    </location>
</feature>
<feature type="transmembrane region" description="Helical" evidence="8">
    <location>
        <begin position="141"/>
        <end position="163"/>
    </location>
</feature>
<dbReference type="PANTHER" id="PTHR30472">
    <property type="entry name" value="FERRIC ENTEROBACTIN TRANSPORT SYSTEM PERMEASE PROTEIN"/>
    <property type="match status" value="1"/>
</dbReference>
<proteinExistence type="inferred from homology"/>
<dbReference type="AlphaFoldDB" id="A0AA35G6V3"/>
<keyword evidence="6 8" id="KW-1133">Transmembrane helix</keyword>
<sequence length="329" mass="33134">MRGPLALGIAAGVLVATLLTGAAVGAVPVPLGLLLRPQDPAAAILIQVRLPRVLLGAVTGMSLALAGAAFQGLFRNPMADPSVVGVSAGASLGATLVLTLAGKSPGLVPLASVPAAAFLGGLLAVWTVWRLAAAGGRVPILGLLLAGVAVGSLAMAIVSLLILSDPDRAGEIVFWLVGSLSAASWKKVAVAAPWSAAGLFVLLAHRRQLNAFLLGEETAHLLGVEVEAAKRWIFLAGSGLVAAAVAFTGNIAFVGLVVPHATRLLVGPDHRYLLPVASLLGGAALVAADTLARTLAAPAELPVGVIMSLAGTPVFLYLVRRRLQPATSL</sequence>
<evidence type="ECO:0000256" key="1">
    <source>
        <dbReference type="ARBA" id="ARBA00004651"/>
    </source>
</evidence>
<dbReference type="EMBL" id="AP025628">
    <property type="protein sequence ID" value="BDG59105.1"/>
    <property type="molecule type" value="Genomic_DNA"/>
</dbReference>
<feature type="transmembrane region" description="Helical" evidence="8">
    <location>
        <begin position="82"/>
        <end position="101"/>
    </location>
</feature>
<dbReference type="InterPro" id="IPR000522">
    <property type="entry name" value="ABC_transptr_permease_BtuC"/>
</dbReference>
<feature type="transmembrane region" description="Helical" evidence="8">
    <location>
        <begin position="107"/>
        <end position="129"/>
    </location>
</feature>
<organism evidence="9 10">
    <name type="scientific">Caldinitratiruptor microaerophilus</name>
    <dbReference type="NCBI Taxonomy" id="671077"/>
    <lineage>
        <taxon>Bacteria</taxon>
        <taxon>Bacillati</taxon>
        <taxon>Bacillota</taxon>
        <taxon>Clostridia</taxon>
        <taxon>Eubacteriales</taxon>
        <taxon>Symbiobacteriaceae</taxon>
        <taxon>Caldinitratiruptor</taxon>
    </lineage>
</organism>
<dbReference type="Gene3D" id="1.10.3470.10">
    <property type="entry name" value="ABC transporter involved in vitamin B12 uptake, BtuC"/>
    <property type="match status" value="1"/>
</dbReference>
<accession>A0AA35G6V3</accession>
<dbReference type="Pfam" id="PF01032">
    <property type="entry name" value="FecCD"/>
    <property type="match status" value="1"/>
</dbReference>
<dbReference type="GO" id="GO:0005886">
    <property type="term" value="C:plasma membrane"/>
    <property type="evidence" value="ECO:0007669"/>
    <property type="project" value="UniProtKB-SubCell"/>
</dbReference>
<keyword evidence="3" id="KW-0813">Transport</keyword>
<name>A0AA35G6V3_9FIRM</name>
<evidence type="ECO:0000313" key="9">
    <source>
        <dbReference type="EMBL" id="BDG59105.1"/>
    </source>
</evidence>
<evidence type="ECO:0000256" key="4">
    <source>
        <dbReference type="ARBA" id="ARBA00022475"/>
    </source>
</evidence>
<keyword evidence="4" id="KW-1003">Cell membrane</keyword>
<dbReference type="Proteomes" id="UP001163687">
    <property type="component" value="Chromosome"/>
</dbReference>
<dbReference type="KEGG" id="cmic:caldi_01950"/>
<evidence type="ECO:0000256" key="7">
    <source>
        <dbReference type="ARBA" id="ARBA00023136"/>
    </source>
</evidence>
<comment type="subcellular location">
    <subcellularLocation>
        <location evidence="1">Cell membrane</location>
        <topology evidence="1">Multi-pass membrane protein</topology>
    </subcellularLocation>
</comment>
<feature type="transmembrane region" description="Helical" evidence="8">
    <location>
        <begin position="232"/>
        <end position="260"/>
    </location>
</feature>
<dbReference type="SUPFAM" id="SSF81345">
    <property type="entry name" value="ABC transporter involved in vitamin B12 uptake, BtuC"/>
    <property type="match status" value="1"/>
</dbReference>
<evidence type="ECO:0000256" key="2">
    <source>
        <dbReference type="ARBA" id="ARBA00007935"/>
    </source>
</evidence>
<feature type="transmembrane region" description="Helical" evidence="8">
    <location>
        <begin position="50"/>
        <end position="70"/>
    </location>
</feature>
<evidence type="ECO:0000256" key="3">
    <source>
        <dbReference type="ARBA" id="ARBA00022448"/>
    </source>
</evidence>
<keyword evidence="10" id="KW-1185">Reference proteome</keyword>
<dbReference type="CDD" id="cd06550">
    <property type="entry name" value="TM_ABC_iron-siderophores_like"/>
    <property type="match status" value="1"/>
</dbReference>
<evidence type="ECO:0000256" key="5">
    <source>
        <dbReference type="ARBA" id="ARBA00022692"/>
    </source>
</evidence>
<evidence type="ECO:0000256" key="6">
    <source>
        <dbReference type="ARBA" id="ARBA00022989"/>
    </source>
</evidence>
<evidence type="ECO:0000313" key="10">
    <source>
        <dbReference type="Proteomes" id="UP001163687"/>
    </source>
</evidence>
<feature type="transmembrane region" description="Helical" evidence="8">
    <location>
        <begin position="299"/>
        <end position="319"/>
    </location>
</feature>
<gene>
    <name evidence="9" type="ORF">caldi_01950</name>
</gene>